<gene>
    <name evidence="2" type="ORF">HVA01_28570</name>
</gene>
<name>A0A511UTC5_9GAMM</name>
<evidence type="ECO:0000313" key="2">
    <source>
        <dbReference type="EMBL" id="GEN29211.1"/>
    </source>
</evidence>
<comment type="caution">
    <text evidence="2">The sequence shown here is derived from an EMBL/GenBank/DDBJ whole genome shotgun (WGS) entry which is preliminary data.</text>
</comment>
<evidence type="ECO:0000259" key="1">
    <source>
        <dbReference type="Pfam" id="PF17194"/>
    </source>
</evidence>
<dbReference type="EMBL" id="BJXV01000018">
    <property type="protein sequence ID" value="GEN29211.1"/>
    <property type="molecule type" value="Genomic_DNA"/>
</dbReference>
<dbReference type="Pfam" id="PF11459">
    <property type="entry name" value="AbiEi_3"/>
    <property type="match status" value="1"/>
</dbReference>
<evidence type="ECO:0000313" key="3">
    <source>
        <dbReference type="Proteomes" id="UP000321303"/>
    </source>
</evidence>
<dbReference type="AlphaFoldDB" id="A0A511UTC5"/>
<reference evidence="2 3" key="1">
    <citation type="submission" date="2019-07" db="EMBL/GenBank/DDBJ databases">
        <title>Whole genome shotgun sequence of Halomonas variabilis NBRC 102410.</title>
        <authorList>
            <person name="Hosoyama A."/>
            <person name="Uohara A."/>
            <person name="Ohji S."/>
            <person name="Ichikawa N."/>
        </authorList>
    </citation>
    <scope>NUCLEOTIDE SEQUENCE [LARGE SCALE GENOMIC DNA]</scope>
    <source>
        <strain evidence="2 3">NBRC 102410</strain>
    </source>
</reference>
<dbReference type="Proteomes" id="UP000321303">
    <property type="component" value="Unassembled WGS sequence"/>
</dbReference>
<dbReference type="InterPro" id="IPR033455">
    <property type="entry name" value="AbiEi_3_N"/>
</dbReference>
<organism evidence="2 3">
    <name type="scientific">Halovibrio variabilis</name>
    <dbReference type="NCBI Taxonomy" id="31910"/>
    <lineage>
        <taxon>Bacteria</taxon>
        <taxon>Pseudomonadati</taxon>
        <taxon>Pseudomonadota</taxon>
        <taxon>Gammaproteobacteria</taxon>
        <taxon>Oceanospirillales</taxon>
        <taxon>Halomonadaceae</taxon>
        <taxon>Halovibrio</taxon>
    </lineage>
</organism>
<feature type="domain" description="Transcriptional regulator AbiEi antitoxin N-terminal" evidence="1">
    <location>
        <begin position="9"/>
        <end position="100"/>
    </location>
</feature>
<accession>A0A511UTC5</accession>
<keyword evidence="3" id="KW-1185">Reference proteome</keyword>
<dbReference type="Pfam" id="PF17194">
    <property type="entry name" value="AbiEi_3_N"/>
    <property type="match status" value="1"/>
</dbReference>
<proteinExistence type="predicted"/>
<dbReference type="InterPro" id="IPR021561">
    <property type="entry name" value="AbiEi_3"/>
</dbReference>
<sequence length="276" mass="30591">MFTMSEQKSSKLNHLLASLGDSDLVSSRWLQAHGYSRSLVARYVASGWLVSPARGVYLRKGGRLQWQGVLQSLQEWEGLALYVGGRFALAMQGYEHYLRLGEAATVTLYGATRPPGWLSQLALPERFEFCGKPPFVWPLQDFTADMQKDQLLEQGLKRQEVLSGAGTIVCSTPERAILELCNGPAGAALVYEADTLMQSLATLSPRRVTALLRHCSSIKAKRLFLALADRYQHAWLKRISLDGVDLGSGKRVLVPGGRLHPTYQVTLPRDLDEHLG</sequence>
<protein>
    <recommendedName>
        <fullName evidence="1">Transcriptional regulator AbiEi antitoxin N-terminal domain-containing protein</fullName>
    </recommendedName>
</protein>